<dbReference type="InterPro" id="IPR023631">
    <property type="entry name" value="Amidase_dom"/>
</dbReference>
<dbReference type="InterPro" id="IPR036928">
    <property type="entry name" value="AS_sf"/>
</dbReference>
<protein>
    <submittedName>
        <fullName evidence="2">Aspartyl/glutamyl-tRNA(Asn/Gln) amidotransferase subunit A</fullName>
        <ecNumber evidence="2">6.3.5.-</ecNumber>
    </submittedName>
</protein>
<evidence type="ECO:0000313" key="3">
    <source>
        <dbReference type="Proteomes" id="UP000254502"/>
    </source>
</evidence>
<evidence type="ECO:0000313" key="2">
    <source>
        <dbReference type="EMBL" id="SUK96778.1"/>
    </source>
</evidence>
<evidence type="ECO:0000259" key="1">
    <source>
        <dbReference type="Pfam" id="PF01425"/>
    </source>
</evidence>
<dbReference type="Proteomes" id="UP000254502">
    <property type="component" value="Unassembled WGS sequence"/>
</dbReference>
<name>A0A380E5Z6_STAAU</name>
<dbReference type="InterPro" id="IPR000120">
    <property type="entry name" value="Amidase"/>
</dbReference>
<keyword evidence="2" id="KW-0436">Ligase</keyword>
<keyword evidence="2" id="KW-0808">Transferase</keyword>
<dbReference type="Pfam" id="PF01425">
    <property type="entry name" value="Amidase"/>
    <property type="match status" value="1"/>
</dbReference>
<organism evidence="2 3">
    <name type="scientific">Staphylococcus aureus</name>
    <dbReference type="NCBI Taxonomy" id="1280"/>
    <lineage>
        <taxon>Bacteria</taxon>
        <taxon>Bacillati</taxon>
        <taxon>Bacillota</taxon>
        <taxon>Bacilli</taxon>
        <taxon>Bacillales</taxon>
        <taxon>Staphylococcaceae</taxon>
        <taxon>Staphylococcus</taxon>
    </lineage>
</organism>
<dbReference type="GO" id="GO:0016874">
    <property type="term" value="F:ligase activity"/>
    <property type="evidence" value="ECO:0007669"/>
    <property type="project" value="UniProtKB-KW"/>
</dbReference>
<dbReference type="GO" id="GO:0016740">
    <property type="term" value="F:transferase activity"/>
    <property type="evidence" value="ECO:0007669"/>
    <property type="project" value="UniProtKB-KW"/>
</dbReference>
<dbReference type="AlphaFoldDB" id="A0A380E5Z6"/>
<gene>
    <name evidence="2" type="primary">gatA_4</name>
    <name evidence="2" type="ORF">NCTC5664_04079</name>
</gene>
<dbReference type="EC" id="6.3.5.-" evidence="2"/>
<dbReference type="Gene3D" id="3.90.1300.10">
    <property type="entry name" value="Amidase signature (AS) domain"/>
    <property type="match status" value="1"/>
</dbReference>
<dbReference type="PANTHER" id="PTHR11895:SF151">
    <property type="entry name" value="GLUTAMYL-TRNA(GLN) AMIDOTRANSFERASE SUBUNIT A"/>
    <property type="match status" value="1"/>
</dbReference>
<dbReference type="EMBL" id="UHAQ01000004">
    <property type="protein sequence ID" value="SUK96778.1"/>
    <property type="molecule type" value="Genomic_DNA"/>
</dbReference>
<sequence length="120" mass="13815">MQLKKRKNWMNYKQKTQMDGKLFGIPMGIKDNIITNGLETTCASKMLEGFVPIYESTVMEKLHNENAVLIGKLNMDEFAMGGSTETSYFKKTVNPFDHKSSTRWFIRWICSSSCSWLSTI</sequence>
<dbReference type="SUPFAM" id="SSF75304">
    <property type="entry name" value="Amidase signature (AS) enzymes"/>
    <property type="match status" value="1"/>
</dbReference>
<reference evidence="2 3" key="1">
    <citation type="submission" date="2018-06" db="EMBL/GenBank/DDBJ databases">
        <authorList>
            <consortium name="Pathogen Informatics"/>
            <person name="Doyle S."/>
        </authorList>
    </citation>
    <scope>NUCLEOTIDE SEQUENCE [LARGE SCALE GENOMIC DNA]</scope>
    <source>
        <strain evidence="2 3">NCTC5664</strain>
    </source>
</reference>
<dbReference type="PANTHER" id="PTHR11895">
    <property type="entry name" value="TRANSAMIDASE"/>
    <property type="match status" value="1"/>
</dbReference>
<proteinExistence type="predicted"/>
<feature type="domain" description="Amidase" evidence="1">
    <location>
        <begin position="10"/>
        <end position="99"/>
    </location>
</feature>
<accession>A0A380E5Z6</accession>